<gene>
    <name evidence="1" type="ORF">H2198_005198</name>
</gene>
<reference evidence="1" key="1">
    <citation type="submission" date="2022-10" db="EMBL/GenBank/DDBJ databases">
        <title>Culturing micro-colonial fungi from biological soil crusts in the Mojave desert and describing Neophaeococcomyces mojavensis, and introducing the new genera and species Taxawa tesnikishii.</title>
        <authorList>
            <person name="Kurbessoian T."/>
            <person name="Stajich J.E."/>
        </authorList>
    </citation>
    <scope>NUCLEOTIDE SEQUENCE</scope>
    <source>
        <strain evidence="1">JES_112</strain>
    </source>
</reference>
<dbReference type="Proteomes" id="UP001172386">
    <property type="component" value="Unassembled WGS sequence"/>
</dbReference>
<protein>
    <submittedName>
        <fullName evidence="1">Uncharacterized protein</fullName>
    </submittedName>
</protein>
<comment type="caution">
    <text evidence="1">The sequence shown here is derived from an EMBL/GenBank/DDBJ whole genome shotgun (WGS) entry which is preliminary data.</text>
</comment>
<proteinExistence type="predicted"/>
<keyword evidence="2" id="KW-1185">Reference proteome</keyword>
<dbReference type="EMBL" id="JAPDRQ010000083">
    <property type="protein sequence ID" value="KAJ9656142.1"/>
    <property type="molecule type" value="Genomic_DNA"/>
</dbReference>
<organism evidence="1 2">
    <name type="scientific">Neophaeococcomyces mojaviensis</name>
    <dbReference type="NCBI Taxonomy" id="3383035"/>
    <lineage>
        <taxon>Eukaryota</taxon>
        <taxon>Fungi</taxon>
        <taxon>Dikarya</taxon>
        <taxon>Ascomycota</taxon>
        <taxon>Pezizomycotina</taxon>
        <taxon>Eurotiomycetes</taxon>
        <taxon>Chaetothyriomycetidae</taxon>
        <taxon>Chaetothyriales</taxon>
        <taxon>Chaetothyriales incertae sedis</taxon>
        <taxon>Neophaeococcomyces</taxon>
    </lineage>
</organism>
<accession>A0ACC3A713</accession>
<evidence type="ECO:0000313" key="1">
    <source>
        <dbReference type="EMBL" id="KAJ9656142.1"/>
    </source>
</evidence>
<sequence length="564" mass="64056">MVRLTAFKTFSKPAPGVFYQKTLFRRFSQTLQLQNTSLTEILPSMWASHMSLEHRKQSLKDWGNGFSYNISRRYPIRWFKWVAIIIFIFLFGFFTVFNLALNGYDLQQKRTFDPNSTLTKNYWFNNKFFTFGDDKLKPDCQAENLQVGFQFMTTNMGLYYTVRAITRVTESPDEPYINVYLRKADQSLPANADWWSWAFNSADADAQCEVINEAGAFTIRFGVSFASLAGSFDYVAIDNYSTHASVWWGTRLLNNYFNGIQKVMSKVEIGGGATIVNGQLGYIAQPATSIKDYKIFNVSYYLLASDGSILNESNDNLDLEELYNNNKAFASRPLTEGLSFAKVFSSLILVDLGESKAPNLLLDPELLQYALDPPDNFNRRARGPPSHNGDFDWWKHRGISPPGQPTVAKNSVPMDQCYEQFKDKMGPLGTKNASIFMQYSCSVPVKKGTATAVLVILIANYVLLQTVWVIMQFFMEFFVSRDPKAMYCEGCFNQNQEDIMMSHPYQSLSKSRAARSIRKSGSSSTRGLLQEDDLEDIAPSYSRDTPRSAGFDREKDVGKSDKEA</sequence>
<name>A0ACC3A713_9EURO</name>
<evidence type="ECO:0000313" key="2">
    <source>
        <dbReference type="Proteomes" id="UP001172386"/>
    </source>
</evidence>